<dbReference type="InterPro" id="IPR036383">
    <property type="entry name" value="TSP1_rpt_sf"/>
</dbReference>
<evidence type="ECO:0000256" key="8">
    <source>
        <dbReference type="ARBA" id="ARBA00023136"/>
    </source>
</evidence>
<name>A0AAU9VJ46_9CNID</name>
<keyword evidence="20" id="KW-1185">Reference proteome</keyword>
<dbReference type="Gene3D" id="1.10.533.10">
    <property type="entry name" value="Death Domain, Fas"/>
    <property type="match status" value="1"/>
</dbReference>
<feature type="chain" id="PRO_5043104373" description="Netrin receptor UNC5" evidence="13">
    <location>
        <begin position="22"/>
        <end position="1061"/>
    </location>
</feature>
<evidence type="ECO:0000259" key="18">
    <source>
        <dbReference type="PROSITE" id="PS51145"/>
    </source>
</evidence>
<feature type="domain" description="Death" evidence="15">
    <location>
        <begin position="970"/>
        <end position="1053"/>
    </location>
</feature>
<evidence type="ECO:0000256" key="14">
    <source>
        <dbReference type="SAM" id="MobiDB-lite"/>
    </source>
</evidence>
<evidence type="ECO:0000256" key="9">
    <source>
        <dbReference type="ARBA" id="ARBA00023157"/>
    </source>
</evidence>
<dbReference type="Pfam" id="PF00531">
    <property type="entry name" value="Death"/>
    <property type="match status" value="1"/>
</dbReference>
<dbReference type="Pfam" id="PF25609">
    <property type="entry name" value="Unc5_NetrinR_N"/>
    <property type="match status" value="1"/>
</dbReference>
<dbReference type="SMART" id="SM00408">
    <property type="entry name" value="IGc2"/>
    <property type="match status" value="1"/>
</dbReference>
<proteinExistence type="inferred from homology"/>
<comment type="function">
    <text evidence="13">Receptor for netrin required for axon guidance. Mediates axon repulsion of neuronal growth cones in the developing nervous system upon ligand binding.</text>
</comment>
<feature type="transmembrane region" description="Helical" evidence="13">
    <location>
        <begin position="414"/>
        <end position="439"/>
    </location>
</feature>
<gene>
    <name evidence="19" type="ORF">PMEA_00001324</name>
</gene>
<dbReference type="InterPro" id="IPR003599">
    <property type="entry name" value="Ig_sub"/>
</dbReference>
<dbReference type="InterPro" id="IPR000884">
    <property type="entry name" value="TSP1_rpt"/>
</dbReference>
<evidence type="ECO:0000256" key="7">
    <source>
        <dbReference type="ARBA" id="ARBA00022989"/>
    </source>
</evidence>
<dbReference type="InterPro" id="IPR007110">
    <property type="entry name" value="Ig-like_dom"/>
</dbReference>
<dbReference type="InterPro" id="IPR036179">
    <property type="entry name" value="Ig-like_dom_sf"/>
</dbReference>
<dbReference type="PROSITE" id="PS50835">
    <property type="entry name" value="IG_LIKE"/>
    <property type="match status" value="1"/>
</dbReference>
<dbReference type="InterPro" id="IPR057755">
    <property type="entry name" value="UNC5A-D-like_N"/>
</dbReference>
<comment type="similarity">
    <text evidence="2 13">Belongs to the unc-5 family.</text>
</comment>
<keyword evidence="8 13" id="KW-0472">Membrane</keyword>
<dbReference type="PANTHER" id="PTHR12582:SF47">
    <property type="entry name" value="NETRIN RECEPTOR UNC-5"/>
    <property type="match status" value="1"/>
</dbReference>
<dbReference type="SMART" id="SM00218">
    <property type="entry name" value="ZU5"/>
    <property type="match status" value="1"/>
</dbReference>
<evidence type="ECO:0000256" key="10">
    <source>
        <dbReference type="ARBA" id="ARBA00023170"/>
    </source>
</evidence>
<dbReference type="InterPro" id="IPR000906">
    <property type="entry name" value="ZU5_dom"/>
</dbReference>
<dbReference type="InterPro" id="IPR011029">
    <property type="entry name" value="DEATH-like_dom_sf"/>
</dbReference>
<dbReference type="Pfam" id="PF13895">
    <property type="entry name" value="Ig_2"/>
    <property type="match status" value="1"/>
</dbReference>
<sequence>MESRVVLACMIYFVLPQSACGSDIGLGRERSPGSLEDVPSTNVVKPEFITEPEDRFVLSKSLWANLLCEARFVSNLNFHCTGGLPQREIHYNQTGNPVKLLIVEITLKNNATDAVCTCVATGYKGQVIKSRPAAIRKAYLDKNVVISPSANTRVPKNTMVTLKCKPPAGVPRPTVSWWKDGRLLDSSSRGVLFGTDPNFLEVIIRKAKILHGGYYTCEVSNLAGSQKSSAIKLTVYVDGGWSEWREFSPCNAPKCGTGRKMLKRWCSNPPPQKGGNLCEGSNIKYEPCQDFSPDINITCPDHINIFVNQSDVRLLNVSWNKPVIHSAGNDTKFSVKVIPDWAQPPALFEAKSSVYVIKYLTQDKCGYTASCSFNITVYNYSASACATPNCKRNTLASKAPPVFISTVKATKISFVAYSLFSIVLAVLLLVFIVIFVNWFRKKRFGFFVARQNEGTWIHAHERSKDITDGKGTVVSRCASYAEIPPLNRKLTAASPTGSEAFDFQGASEYRAASALLKGPGKTMQVEPHVSGEEREDSSRNFKRTYSCVSNKSTASEISRMMWNISNIPENADPKMVACGLVDHNGGKFTIGNTGVSLTVPTGAIPEGHTEGIYIAIVNREKEHPQITGKQSLLSPVVKCGPTGLKFQRPVILSIPHCALLDRGAWKLKVQYNESEPSTIADWKQLIDVSTQDGTEDSHVLVGPNTVHLMVDHFTLFAVIGESTADQKAERDLQVLAYVTPPEANSDCVVRVYCVEGTPAAIEDVHNHEIKKYRGETIESPQQLRFKDGGGDLLVELTDCQTGWQPRLKTKKIRFRDIWEGIHRLPSATFVFSLRDTTVSGFSAQFDVRQDCENGDEREVNVVTTVKRGHEESTGPRNDQRQSNTSLAARCEDSANFPTGASFACLMDHSTALLNAGSIGNPWHYRQSEVAGAYGGIPSSSPMSARQMSSGYFSVGFESLQTVGLLSRELRSKLALILDPPLESDWKVLADKFGLTHEHIKWIDSRKNHSPTEILFNYLETIDVPQYRFSLPKLSEILQQIGRDDAFEIVTAEMSKKKETEV</sequence>
<protein>
    <recommendedName>
        <fullName evidence="13">Netrin receptor UNC5</fullName>
    </recommendedName>
</protein>
<dbReference type="FunFam" id="2.20.100.10:FF:000001">
    <property type="entry name" value="semaphorin-5A isoform X1"/>
    <property type="match status" value="1"/>
</dbReference>
<evidence type="ECO:0000256" key="4">
    <source>
        <dbReference type="ARBA" id="ARBA00022692"/>
    </source>
</evidence>
<evidence type="ECO:0000259" key="16">
    <source>
        <dbReference type="PROSITE" id="PS50825"/>
    </source>
</evidence>
<feature type="compositionally biased region" description="Basic and acidic residues" evidence="14">
    <location>
        <begin position="529"/>
        <end position="539"/>
    </location>
</feature>
<keyword evidence="5 13" id="KW-0732">Signal</keyword>
<evidence type="ECO:0000256" key="3">
    <source>
        <dbReference type="ARBA" id="ARBA00022473"/>
    </source>
</evidence>
<evidence type="ECO:0000259" key="17">
    <source>
        <dbReference type="PROSITE" id="PS50835"/>
    </source>
</evidence>
<comment type="caution">
    <text evidence="19">The sequence shown here is derived from an EMBL/GenBank/DDBJ whole genome shotgun (WGS) entry which is preliminary data.</text>
</comment>
<comment type="subcellular location">
    <subcellularLocation>
        <location evidence="13">Cell membrane</location>
        <topology evidence="13">Single-pass type I membrane protein</topology>
    </subcellularLocation>
    <subcellularLocation>
        <location evidence="1">Membrane</location>
        <topology evidence="1">Single-pass type I membrane protein</topology>
    </subcellularLocation>
</comment>
<keyword evidence="10 13" id="KW-0675">Receptor</keyword>
<dbReference type="PROSITE" id="PS50825">
    <property type="entry name" value="HYR"/>
    <property type="match status" value="1"/>
</dbReference>
<evidence type="ECO:0000256" key="11">
    <source>
        <dbReference type="ARBA" id="ARBA00023180"/>
    </source>
</evidence>
<dbReference type="PROSITE" id="PS50017">
    <property type="entry name" value="DEATH_DOMAIN"/>
    <property type="match status" value="1"/>
</dbReference>
<keyword evidence="3 13" id="KW-0217">Developmental protein</keyword>
<evidence type="ECO:0000256" key="5">
    <source>
        <dbReference type="ARBA" id="ARBA00022729"/>
    </source>
</evidence>
<dbReference type="Proteomes" id="UP001159428">
    <property type="component" value="Unassembled WGS sequence"/>
</dbReference>
<dbReference type="InterPro" id="IPR003598">
    <property type="entry name" value="Ig_sub2"/>
</dbReference>
<evidence type="ECO:0000256" key="1">
    <source>
        <dbReference type="ARBA" id="ARBA00004479"/>
    </source>
</evidence>
<feature type="domain" description="Ig-like" evidence="17">
    <location>
        <begin position="132"/>
        <end position="234"/>
    </location>
</feature>
<dbReference type="SUPFAM" id="SSF47986">
    <property type="entry name" value="DEATH domain"/>
    <property type="match status" value="1"/>
</dbReference>
<dbReference type="AlphaFoldDB" id="A0AAU9VJ46"/>
<dbReference type="Gene3D" id="2.60.40.10">
    <property type="entry name" value="Immunoglobulins"/>
    <property type="match status" value="2"/>
</dbReference>
<evidence type="ECO:0000256" key="13">
    <source>
        <dbReference type="RuleBase" id="RU367033"/>
    </source>
</evidence>
<dbReference type="PROSITE" id="PS51145">
    <property type="entry name" value="ZU5"/>
    <property type="match status" value="1"/>
</dbReference>
<keyword evidence="4 13" id="KW-0812">Transmembrane</keyword>
<dbReference type="InterPro" id="IPR000488">
    <property type="entry name" value="Death_dom"/>
</dbReference>
<evidence type="ECO:0000256" key="6">
    <source>
        <dbReference type="ARBA" id="ARBA00022737"/>
    </source>
</evidence>
<dbReference type="EMBL" id="CALNXJ010000001">
    <property type="protein sequence ID" value="CAH3031318.1"/>
    <property type="molecule type" value="Genomic_DNA"/>
</dbReference>
<feature type="domain" description="HYR" evidence="16">
    <location>
        <begin position="289"/>
        <end position="379"/>
    </location>
</feature>
<evidence type="ECO:0000259" key="15">
    <source>
        <dbReference type="PROSITE" id="PS50017"/>
    </source>
</evidence>
<dbReference type="Gene3D" id="2.20.100.10">
    <property type="entry name" value="Thrombospondin type-1 (TSP1) repeat"/>
    <property type="match status" value="1"/>
</dbReference>
<keyword evidence="7 13" id="KW-1133">Transmembrane helix</keyword>
<evidence type="ECO:0000313" key="20">
    <source>
        <dbReference type="Proteomes" id="UP001159428"/>
    </source>
</evidence>
<dbReference type="Gene3D" id="2.60.220.30">
    <property type="match status" value="1"/>
</dbReference>
<keyword evidence="6" id="KW-0677">Repeat</keyword>
<organism evidence="19 20">
    <name type="scientific">Pocillopora meandrina</name>
    <dbReference type="NCBI Taxonomy" id="46732"/>
    <lineage>
        <taxon>Eukaryota</taxon>
        <taxon>Metazoa</taxon>
        <taxon>Cnidaria</taxon>
        <taxon>Anthozoa</taxon>
        <taxon>Hexacorallia</taxon>
        <taxon>Scleractinia</taxon>
        <taxon>Astrocoeniina</taxon>
        <taxon>Pocilloporidae</taxon>
        <taxon>Pocillopora</taxon>
    </lineage>
</organism>
<feature type="region of interest" description="Disordered" evidence="14">
    <location>
        <begin position="520"/>
        <end position="540"/>
    </location>
</feature>
<dbReference type="InterPro" id="IPR013783">
    <property type="entry name" value="Ig-like_fold"/>
</dbReference>
<dbReference type="GO" id="GO:0005886">
    <property type="term" value="C:plasma membrane"/>
    <property type="evidence" value="ECO:0007669"/>
    <property type="project" value="UniProtKB-SubCell"/>
</dbReference>
<dbReference type="Pfam" id="PF17217">
    <property type="entry name" value="UPA"/>
    <property type="match status" value="1"/>
</dbReference>
<reference evidence="19 20" key="1">
    <citation type="submission" date="2022-05" db="EMBL/GenBank/DDBJ databases">
        <authorList>
            <consortium name="Genoscope - CEA"/>
            <person name="William W."/>
        </authorList>
    </citation>
    <scope>NUCLEOTIDE SEQUENCE [LARGE SCALE GENOMIC DNA]</scope>
</reference>
<evidence type="ECO:0000313" key="19">
    <source>
        <dbReference type="EMBL" id="CAH3031318.1"/>
    </source>
</evidence>
<dbReference type="PROSITE" id="PS50092">
    <property type="entry name" value="TSP1"/>
    <property type="match status" value="1"/>
</dbReference>
<dbReference type="InterPro" id="IPR003410">
    <property type="entry name" value="HYR_dom"/>
</dbReference>
<feature type="signal peptide" evidence="13">
    <location>
        <begin position="1"/>
        <end position="21"/>
    </location>
</feature>
<evidence type="ECO:0000256" key="2">
    <source>
        <dbReference type="ARBA" id="ARBA00009844"/>
    </source>
</evidence>
<dbReference type="SUPFAM" id="SSF82895">
    <property type="entry name" value="TSP-1 type 1 repeat"/>
    <property type="match status" value="1"/>
</dbReference>
<feature type="region of interest" description="Disordered" evidence="14">
    <location>
        <begin position="866"/>
        <end position="886"/>
    </location>
</feature>
<keyword evidence="12 13" id="KW-0393">Immunoglobulin domain</keyword>
<dbReference type="Pfam" id="PF00791">
    <property type="entry name" value="ZU5"/>
    <property type="match status" value="1"/>
</dbReference>
<dbReference type="InterPro" id="IPR033772">
    <property type="entry name" value="UPA"/>
</dbReference>
<keyword evidence="11" id="KW-0325">Glycoprotein</keyword>
<dbReference type="SMART" id="SM00209">
    <property type="entry name" value="TSP1"/>
    <property type="match status" value="1"/>
</dbReference>
<feature type="domain" description="ZU5" evidence="18">
    <location>
        <begin position="575"/>
        <end position="722"/>
    </location>
</feature>
<dbReference type="SMART" id="SM00409">
    <property type="entry name" value="IG"/>
    <property type="match status" value="1"/>
</dbReference>
<dbReference type="SUPFAM" id="SSF48726">
    <property type="entry name" value="Immunoglobulin"/>
    <property type="match status" value="1"/>
</dbReference>
<dbReference type="Pfam" id="PF00090">
    <property type="entry name" value="TSP_1"/>
    <property type="match status" value="1"/>
</dbReference>
<keyword evidence="9" id="KW-1015">Disulfide bond</keyword>
<dbReference type="InterPro" id="IPR037936">
    <property type="entry name" value="UNC5A-D"/>
</dbReference>
<evidence type="ECO:0000256" key="12">
    <source>
        <dbReference type="ARBA" id="ARBA00023319"/>
    </source>
</evidence>
<dbReference type="GO" id="GO:0005042">
    <property type="term" value="F:netrin receptor activity"/>
    <property type="evidence" value="ECO:0007669"/>
    <property type="project" value="UniProtKB-UniRule"/>
</dbReference>
<accession>A0AAU9VJ46</accession>
<dbReference type="PANTHER" id="PTHR12582">
    <property type="entry name" value="NETRIN RECEPTOR UNC5"/>
    <property type="match status" value="1"/>
</dbReference>
<feature type="compositionally biased region" description="Basic and acidic residues" evidence="14">
    <location>
        <begin position="867"/>
        <end position="879"/>
    </location>
</feature>